<comment type="caution">
    <text evidence="6">The sequence shown here is derived from an EMBL/GenBank/DDBJ whole genome shotgun (WGS) entry which is preliminary data.</text>
</comment>
<accession>A0A9J5ZPL5</accession>
<keyword evidence="4" id="KW-0418">Kinase</keyword>
<dbReference type="EMBL" id="JACXVP010000003">
    <property type="protein sequence ID" value="KAG5614018.1"/>
    <property type="molecule type" value="Genomic_DNA"/>
</dbReference>
<keyword evidence="7" id="KW-1185">Reference proteome</keyword>
<dbReference type="Proteomes" id="UP000824120">
    <property type="component" value="Chromosome 3"/>
</dbReference>
<keyword evidence="5" id="KW-0067">ATP-binding</keyword>
<reference evidence="6 7" key="1">
    <citation type="submission" date="2020-09" db="EMBL/GenBank/DDBJ databases">
        <title>De no assembly of potato wild relative species, Solanum commersonii.</title>
        <authorList>
            <person name="Cho K."/>
        </authorList>
    </citation>
    <scope>NUCLEOTIDE SEQUENCE [LARGE SCALE GENOMIC DNA]</scope>
    <source>
        <strain evidence="6">LZ3.2</strain>
        <tissue evidence="6">Leaf</tissue>
    </source>
</reference>
<evidence type="ECO:0000256" key="2">
    <source>
        <dbReference type="ARBA" id="ARBA00022679"/>
    </source>
</evidence>
<dbReference type="InterPro" id="IPR011009">
    <property type="entry name" value="Kinase-like_dom_sf"/>
</dbReference>
<evidence type="ECO:0000256" key="3">
    <source>
        <dbReference type="ARBA" id="ARBA00022741"/>
    </source>
</evidence>
<keyword evidence="2" id="KW-0808">Transferase</keyword>
<dbReference type="SUPFAM" id="SSF56112">
    <property type="entry name" value="Protein kinase-like (PK-like)"/>
    <property type="match status" value="1"/>
</dbReference>
<gene>
    <name evidence="6" type="ORF">H5410_013842</name>
</gene>
<evidence type="ECO:0000256" key="4">
    <source>
        <dbReference type="ARBA" id="ARBA00022777"/>
    </source>
</evidence>
<sequence>MLIGASEANFSILELTKRSLKIATTFVDGSESSDYLWEEQALLNDSSELHLLDFSKLAVATDNFNGAGGFGPVYKGKLEDGQVIAVKRLFGQGIEEFKNI</sequence>
<evidence type="ECO:0000256" key="1">
    <source>
        <dbReference type="ARBA" id="ARBA00022527"/>
    </source>
</evidence>
<dbReference type="GO" id="GO:0005886">
    <property type="term" value="C:plasma membrane"/>
    <property type="evidence" value="ECO:0007669"/>
    <property type="project" value="TreeGrafter"/>
</dbReference>
<organism evidence="6 7">
    <name type="scientific">Solanum commersonii</name>
    <name type="common">Commerson's wild potato</name>
    <name type="synonym">Commerson's nightshade</name>
    <dbReference type="NCBI Taxonomy" id="4109"/>
    <lineage>
        <taxon>Eukaryota</taxon>
        <taxon>Viridiplantae</taxon>
        <taxon>Streptophyta</taxon>
        <taxon>Embryophyta</taxon>
        <taxon>Tracheophyta</taxon>
        <taxon>Spermatophyta</taxon>
        <taxon>Magnoliopsida</taxon>
        <taxon>eudicotyledons</taxon>
        <taxon>Gunneridae</taxon>
        <taxon>Pentapetalae</taxon>
        <taxon>asterids</taxon>
        <taxon>lamiids</taxon>
        <taxon>Solanales</taxon>
        <taxon>Solanaceae</taxon>
        <taxon>Solanoideae</taxon>
        <taxon>Solaneae</taxon>
        <taxon>Solanum</taxon>
    </lineage>
</organism>
<dbReference type="GO" id="GO:0005524">
    <property type="term" value="F:ATP binding"/>
    <property type="evidence" value="ECO:0007669"/>
    <property type="project" value="UniProtKB-KW"/>
</dbReference>
<dbReference type="GO" id="GO:0004674">
    <property type="term" value="F:protein serine/threonine kinase activity"/>
    <property type="evidence" value="ECO:0007669"/>
    <property type="project" value="UniProtKB-KW"/>
</dbReference>
<dbReference type="AlphaFoldDB" id="A0A9J5ZPL5"/>
<name>A0A9J5ZPL5_SOLCO</name>
<evidence type="ECO:0000313" key="7">
    <source>
        <dbReference type="Proteomes" id="UP000824120"/>
    </source>
</evidence>
<evidence type="ECO:0000313" key="6">
    <source>
        <dbReference type="EMBL" id="KAG5614018.1"/>
    </source>
</evidence>
<keyword evidence="3" id="KW-0547">Nucleotide-binding</keyword>
<dbReference type="OrthoDB" id="8891264at2759"/>
<dbReference type="PANTHER" id="PTHR27002:SF422">
    <property type="entry name" value="RECEPTOR-LIKE SERINE_THREONINE-PROTEIN KINASE"/>
    <property type="match status" value="1"/>
</dbReference>
<evidence type="ECO:0000256" key="5">
    <source>
        <dbReference type="ARBA" id="ARBA00022840"/>
    </source>
</evidence>
<dbReference type="Gene3D" id="3.30.200.20">
    <property type="entry name" value="Phosphorylase Kinase, domain 1"/>
    <property type="match status" value="1"/>
</dbReference>
<proteinExistence type="predicted"/>
<dbReference type="PANTHER" id="PTHR27002">
    <property type="entry name" value="RECEPTOR-LIKE SERINE/THREONINE-PROTEIN KINASE SD1-8"/>
    <property type="match status" value="1"/>
</dbReference>
<keyword evidence="1" id="KW-0723">Serine/threonine-protein kinase</keyword>
<protein>
    <submittedName>
        <fullName evidence="6">Uncharacterized protein</fullName>
    </submittedName>
</protein>